<dbReference type="PANTHER" id="PTHR34988">
    <property type="entry name" value="PROTEIN, PUTATIVE-RELATED"/>
    <property type="match status" value="1"/>
</dbReference>
<dbReference type="Gene3D" id="3.30.1330.80">
    <property type="entry name" value="Hypothetical protein, similar to alpha- acetolactate decarboxylase, domain 2"/>
    <property type="match status" value="1"/>
</dbReference>
<dbReference type="AlphaFoldDB" id="A0A662DBE5"/>
<sequence>MEWFKGGKIEDVIFLRLDYGDDIHRCVEEVAKKENIQTGIIVSGIGTVDKARMHSITTTTDFPSKDEFMEFEGPIEVTGIHGVIADYKPHMHFTFYNYRENKVVAGHLEPGCRTLYLAEIVILKIGGVSLTRIIDPEKKVSQLKKK</sequence>
<dbReference type="InterPro" id="IPR005175">
    <property type="entry name" value="PPC_dom"/>
</dbReference>
<dbReference type="EMBL" id="QMQB01000209">
    <property type="protein sequence ID" value="RLE11837.1"/>
    <property type="molecule type" value="Genomic_DNA"/>
</dbReference>
<keyword evidence="2" id="KW-0238">DNA-binding</keyword>
<accession>A0A662DBE5</accession>
<dbReference type="EMBL" id="DRBC01000037">
    <property type="protein sequence ID" value="HDN84238.1"/>
    <property type="molecule type" value="Genomic_DNA"/>
</dbReference>
<dbReference type="Pfam" id="PF03479">
    <property type="entry name" value="PCC"/>
    <property type="match status" value="1"/>
</dbReference>
<comment type="caution">
    <text evidence="3">The sequence shown here is derived from an EMBL/GenBank/DDBJ whole genome shotgun (WGS) entry which is preliminary data.</text>
</comment>
<reference evidence="2" key="2">
    <citation type="journal article" date="2020" name="mSystems">
        <title>Genome- and Community-Level Interaction Insights into Carbon Utilization and Element Cycling Functions of Hydrothermarchaeota in Hydrothermal Sediment.</title>
        <authorList>
            <person name="Zhou Z."/>
            <person name="Liu Y."/>
            <person name="Xu W."/>
            <person name="Pan J."/>
            <person name="Luo Z.H."/>
            <person name="Li M."/>
        </authorList>
    </citation>
    <scope>NUCLEOTIDE SEQUENCE [LARGE SCALE GENOMIC DNA]</scope>
    <source>
        <strain evidence="2">HyVt-219</strain>
    </source>
</reference>
<evidence type="ECO:0000313" key="2">
    <source>
        <dbReference type="EMBL" id="HDN84238.1"/>
    </source>
</evidence>
<evidence type="ECO:0000313" key="4">
    <source>
        <dbReference type="Proteomes" id="UP000267654"/>
    </source>
</evidence>
<evidence type="ECO:0000313" key="3">
    <source>
        <dbReference type="EMBL" id="RLE11837.1"/>
    </source>
</evidence>
<dbReference type="Proteomes" id="UP000885660">
    <property type="component" value="Unassembled WGS sequence"/>
</dbReference>
<dbReference type="Proteomes" id="UP000267654">
    <property type="component" value="Unassembled WGS sequence"/>
</dbReference>
<name>A0A662DBE5_UNCAE</name>
<organism evidence="3 4">
    <name type="scientific">Aerophobetes bacterium</name>
    <dbReference type="NCBI Taxonomy" id="2030807"/>
    <lineage>
        <taxon>Bacteria</taxon>
        <taxon>Candidatus Aerophobota</taxon>
    </lineage>
</organism>
<protein>
    <submittedName>
        <fullName evidence="2">DNA-binding protein</fullName>
    </submittedName>
</protein>
<dbReference type="SUPFAM" id="SSF117856">
    <property type="entry name" value="AF0104/ALDC/Ptd012-like"/>
    <property type="match status" value="1"/>
</dbReference>
<reference evidence="3 4" key="1">
    <citation type="submission" date="2018-06" db="EMBL/GenBank/DDBJ databases">
        <title>Extensive metabolic versatility and redundancy in microbially diverse, dynamic hydrothermal sediments.</title>
        <authorList>
            <person name="Dombrowski N."/>
            <person name="Teske A."/>
            <person name="Baker B.J."/>
        </authorList>
    </citation>
    <scope>NUCLEOTIDE SEQUENCE [LARGE SCALE GENOMIC DNA]</scope>
    <source>
        <strain evidence="3">B19_G9</strain>
    </source>
</reference>
<feature type="domain" description="PPC" evidence="1">
    <location>
        <begin position="7"/>
        <end position="146"/>
    </location>
</feature>
<gene>
    <name evidence="3" type="ORF">DRI96_05555</name>
    <name evidence="2" type="ORF">ENG47_00595</name>
</gene>
<proteinExistence type="predicted"/>
<dbReference type="GO" id="GO:0003677">
    <property type="term" value="F:DNA binding"/>
    <property type="evidence" value="ECO:0007669"/>
    <property type="project" value="UniProtKB-KW"/>
</dbReference>
<dbReference type="PANTHER" id="PTHR34988:SF1">
    <property type="entry name" value="DNA-BINDING PROTEIN"/>
    <property type="match status" value="1"/>
</dbReference>
<dbReference type="CDD" id="cd11378">
    <property type="entry name" value="DUF296"/>
    <property type="match status" value="1"/>
</dbReference>
<evidence type="ECO:0000259" key="1">
    <source>
        <dbReference type="PROSITE" id="PS51742"/>
    </source>
</evidence>
<dbReference type="PROSITE" id="PS51742">
    <property type="entry name" value="PPC"/>
    <property type="match status" value="1"/>
</dbReference>